<reference evidence="2 3" key="1">
    <citation type="journal article" date="2017" name="Nat. Commun.">
        <title>Genome assembly with in vitro proximity ligation data and whole-genome triplication in lettuce.</title>
        <authorList>
            <person name="Reyes-Chin-Wo S."/>
            <person name="Wang Z."/>
            <person name="Yang X."/>
            <person name="Kozik A."/>
            <person name="Arikit S."/>
            <person name="Song C."/>
            <person name="Xia L."/>
            <person name="Froenicke L."/>
            <person name="Lavelle D.O."/>
            <person name="Truco M.J."/>
            <person name="Xia R."/>
            <person name="Zhu S."/>
            <person name="Xu C."/>
            <person name="Xu H."/>
            <person name="Xu X."/>
            <person name="Cox K."/>
            <person name="Korf I."/>
            <person name="Meyers B.C."/>
            <person name="Michelmore R.W."/>
        </authorList>
    </citation>
    <scope>NUCLEOTIDE SEQUENCE [LARGE SCALE GENOMIC DNA]</scope>
    <source>
        <strain evidence="3">cv. Salinas</strain>
        <tissue evidence="2">Seedlings</tissue>
    </source>
</reference>
<proteinExistence type="predicted"/>
<comment type="caution">
    <text evidence="2">The sequence shown here is derived from an EMBL/GenBank/DDBJ whole genome shotgun (WGS) entry which is preliminary data.</text>
</comment>
<dbReference type="EMBL" id="NBSK02000001">
    <property type="protein sequence ID" value="KAJ0227409.1"/>
    <property type="molecule type" value="Genomic_DNA"/>
</dbReference>
<name>A0A9R1XVI4_LACSA</name>
<dbReference type="InterPro" id="IPR057984">
    <property type="entry name" value="PATROL1_C"/>
</dbReference>
<dbReference type="PANTHER" id="PTHR31280:SF4">
    <property type="entry name" value="ELONGATION FACTOR TS (DUF810)"/>
    <property type="match status" value="1"/>
</dbReference>
<dbReference type="InterPro" id="IPR014772">
    <property type="entry name" value="Munc13_dom-2"/>
</dbReference>
<evidence type="ECO:0000313" key="3">
    <source>
        <dbReference type="Proteomes" id="UP000235145"/>
    </source>
</evidence>
<accession>A0A9R1XVI4</accession>
<evidence type="ECO:0000313" key="2">
    <source>
        <dbReference type="EMBL" id="KAJ0227409.1"/>
    </source>
</evidence>
<keyword evidence="3" id="KW-1185">Reference proteome</keyword>
<sequence length="550" mass="62585">MLVSPGSINNINVLNRSPTSNNIYDGSAPDSSFQVRGTPSKYGYYLVDGIYPEYAVFVKSFTCPHGSRQKKFKKAQERARKDVERAFGALKKRCILKKPATYIGEEKLPEIMYTCLILHNMIIEDEGRTICEFDEEETIPETQPIEIGGEEYMNRRAEIRCTEPFHNLRNDLVEHIYGVQNINLNLDPSDDPEDDYLNVMCMGRECGFGGTTPSSLREMPPFEAETAITNLVKGWTKLRLDKLKEIIDETLDAFFNLPIPMHPTFLPHLVLGIDRCLQYYSTKVKSNCESRNTYIPALPALTRCTTEKKFHELETFEKRIITLLRNSESAHVSDFSNRLKRKFKLTPPACLEGTQKLCESTAYKIVFHDLQNLLWDNLYVGGPTCSPIEPFLQELEKNLTVIADNGLNAVSCGSNERKFRRVVVALLGGGPTRCFTIQDSRGIEDDFKAIKDLFFANGYGLSMDVINKFSIVVRDVILVFGMETEAVVERFRRLTLEVYMSSAKSSLLLPATTVQWCSNDLNTLLHVLCYRNDDSALKFLKKTYNLPKKI</sequence>
<dbReference type="Pfam" id="PF04827">
    <property type="entry name" value="Plant_tran"/>
    <property type="match status" value="1"/>
</dbReference>
<organism evidence="2 3">
    <name type="scientific">Lactuca sativa</name>
    <name type="common">Garden lettuce</name>
    <dbReference type="NCBI Taxonomy" id="4236"/>
    <lineage>
        <taxon>Eukaryota</taxon>
        <taxon>Viridiplantae</taxon>
        <taxon>Streptophyta</taxon>
        <taxon>Embryophyta</taxon>
        <taxon>Tracheophyta</taxon>
        <taxon>Spermatophyta</taxon>
        <taxon>Magnoliopsida</taxon>
        <taxon>eudicotyledons</taxon>
        <taxon>Gunneridae</taxon>
        <taxon>Pentapetalae</taxon>
        <taxon>asterids</taxon>
        <taxon>campanulids</taxon>
        <taxon>Asterales</taxon>
        <taxon>Asteraceae</taxon>
        <taxon>Cichorioideae</taxon>
        <taxon>Cichorieae</taxon>
        <taxon>Lactucinae</taxon>
        <taxon>Lactuca</taxon>
    </lineage>
</organism>
<feature type="domain" description="MHD2" evidence="1">
    <location>
        <begin position="385"/>
        <end position="491"/>
    </location>
</feature>
<dbReference type="Pfam" id="PF25761">
    <property type="entry name" value="TPR_PATROL1"/>
    <property type="match status" value="1"/>
</dbReference>
<evidence type="ECO:0000259" key="1">
    <source>
        <dbReference type="PROSITE" id="PS51259"/>
    </source>
</evidence>
<gene>
    <name evidence="2" type="ORF">LSAT_V11C100019350</name>
</gene>
<dbReference type="InterPro" id="IPR008528">
    <property type="entry name" value="unc-13_homologue"/>
</dbReference>
<dbReference type="PANTHER" id="PTHR31280">
    <property type="entry name" value="PROTEIN UNC-13 HOMOLOG"/>
    <property type="match status" value="1"/>
</dbReference>
<dbReference type="Proteomes" id="UP000235145">
    <property type="component" value="Unassembled WGS sequence"/>
</dbReference>
<protein>
    <recommendedName>
        <fullName evidence="1">MHD2 domain-containing protein</fullName>
    </recommendedName>
</protein>
<dbReference type="InterPro" id="IPR006912">
    <property type="entry name" value="Harbinger_derived_prot"/>
</dbReference>
<dbReference type="AlphaFoldDB" id="A0A9R1XVI4"/>
<dbReference type="PROSITE" id="PS51259">
    <property type="entry name" value="MHD2"/>
    <property type="match status" value="1"/>
</dbReference>